<evidence type="ECO:0000256" key="1">
    <source>
        <dbReference type="ARBA" id="ARBA00012552"/>
    </source>
</evidence>
<dbReference type="InterPro" id="IPR001650">
    <property type="entry name" value="Helicase_C-like"/>
</dbReference>
<dbReference type="PROSITE" id="PS51195">
    <property type="entry name" value="Q_MOTIF"/>
    <property type="match status" value="1"/>
</dbReference>
<keyword evidence="5" id="KW-0378">Hydrolase</keyword>
<dbReference type="CDD" id="cd18787">
    <property type="entry name" value="SF2_C_DEAD"/>
    <property type="match status" value="1"/>
</dbReference>
<evidence type="ECO:0000256" key="9">
    <source>
        <dbReference type="ARBA" id="ARBA00022884"/>
    </source>
</evidence>
<dbReference type="SMART" id="SM00487">
    <property type="entry name" value="DEXDc"/>
    <property type="match status" value="1"/>
</dbReference>
<dbReference type="FunFam" id="3.40.50.300:FF:000657">
    <property type="entry name" value="Probable ATP-dependent RNA helicase DDX41"/>
    <property type="match status" value="1"/>
</dbReference>
<evidence type="ECO:0000259" key="14">
    <source>
        <dbReference type="PROSITE" id="PS51194"/>
    </source>
</evidence>
<evidence type="ECO:0000256" key="7">
    <source>
        <dbReference type="ARBA" id="ARBA00022833"/>
    </source>
</evidence>
<dbReference type="GO" id="GO:0008270">
    <property type="term" value="F:zinc ion binding"/>
    <property type="evidence" value="ECO:0007669"/>
    <property type="project" value="UniProtKB-KW"/>
</dbReference>
<keyword evidence="4" id="KW-0863">Zinc-finger</keyword>
<reference evidence="16" key="1">
    <citation type="submission" date="2018-10" db="EMBL/GenBank/DDBJ databases">
        <title>Transcriptome assembly of Aceria tosichella (Wheat curl mite) Type 2.</title>
        <authorList>
            <person name="Scully E.D."/>
            <person name="Geib S.M."/>
            <person name="Palmer N.A."/>
            <person name="Gupta A.K."/>
            <person name="Sarath G."/>
            <person name="Tatineni S."/>
        </authorList>
    </citation>
    <scope>NUCLEOTIDE SEQUENCE</scope>
    <source>
        <strain evidence="16">LincolnNE</strain>
    </source>
</reference>
<dbReference type="GO" id="GO:0003724">
    <property type="term" value="F:RNA helicase activity"/>
    <property type="evidence" value="ECO:0007669"/>
    <property type="project" value="UniProtKB-EC"/>
</dbReference>
<feature type="short sequence motif" description="Q motif" evidence="11">
    <location>
        <begin position="107"/>
        <end position="135"/>
    </location>
</feature>
<dbReference type="InterPro" id="IPR011545">
    <property type="entry name" value="DEAD/DEAH_box_helicase_dom"/>
</dbReference>
<evidence type="ECO:0000256" key="5">
    <source>
        <dbReference type="ARBA" id="ARBA00022801"/>
    </source>
</evidence>
<evidence type="ECO:0000259" key="13">
    <source>
        <dbReference type="PROSITE" id="PS51192"/>
    </source>
</evidence>
<dbReference type="PROSITE" id="PS51192">
    <property type="entry name" value="HELICASE_ATP_BIND_1"/>
    <property type="match status" value="1"/>
</dbReference>
<dbReference type="GO" id="GO:0008432">
    <property type="term" value="F:JUN kinase binding"/>
    <property type="evidence" value="ECO:0007669"/>
    <property type="project" value="UniProtKB-ARBA"/>
</dbReference>
<dbReference type="GO" id="GO:0043186">
    <property type="term" value="C:P granule"/>
    <property type="evidence" value="ECO:0007669"/>
    <property type="project" value="UniProtKB-ARBA"/>
</dbReference>
<dbReference type="EMBL" id="GGYP01000133">
    <property type="protein sequence ID" value="MDE44904.1"/>
    <property type="molecule type" value="Transcribed_RNA"/>
</dbReference>
<evidence type="ECO:0000256" key="4">
    <source>
        <dbReference type="ARBA" id="ARBA00022771"/>
    </source>
</evidence>
<dbReference type="SUPFAM" id="SSF52540">
    <property type="entry name" value="P-loop containing nucleoside triphosphate hydrolases"/>
    <property type="match status" value="1"/>
</dbReference>
<organism evidence="16">
    <name type="scientific">Aceria tosichella</name>
    <name type="common">wheat curl mite</name>
    <dbReference type="NCBI Taxonomy" id="561515"/>
    <lineage>
        <taxon>Eukaryota</taxon>
        <taxon>Metazoa</taxon>
        <taxon>Ecdysozoa</taxon>
        <taxon>Arthropoda</taxon>
        <taxon>Chelicerata</taxon>
        <taxon>Arachnida</taxon>
        <taxon>Acari</taxon>
        <taxon>Acariformes</taxon>
        <taxon>Trombidiformes</taxon>
        <taxon>Prostigmata</taxon>
        <taxon>Eupodina</taxon>
        <taxon>Eriophyoidea</taxon>
        <taxon>Eriophyidae</taxon>
        <taxon>Eriophyinae</taxon>
        <taxon>Aceriini</taxon>
        <taxon>Aceria</taxon>
    </lineage>
</organism>
<dbReference type="Gene3D" id="3.40.50.300">
    <property type="entry name" value="P-loop containing nucleotide triphosphate hydrolases"/>
    <property type="match status" value="2"/>
</dbReference>
<accession>A0A6G1S335</accession>
<feature type="domain" description="Helicase ATP-binding" evidence="13">
    <location>
        <begin position="138"/>
        <end position="317"/>
    </location>
</feature>
<dbReference type="Pfam" id="PF00271">
    <property type="entry name" value="Helicase_C"/>
    <property type="match status" value="1"/>
</dbReference>
<dbReference type="PANTHER" id="PTHR47958">
    <property type="entry name" value="ATP-DEPENDENT RNA HELICASE DBP3"/>
    <property type="match status" value="1"/>
</dbReference>
<dbReference type="GO" id="GO:0005524">
    <property type="term" value="F:ATP binding"/>
    <property type="evidence" value="ECO:0007669"/>
    <property type="project" value="UniProtKB-KW"/>
</dbReference>
<dbReference type="EC" id="3.6.4.13" evidence="1"/>
<dbReference type="SMART" id="SM00490">
    <property type="entry name" value="HELICc"/>
    <property type="match status" value="1"/>
</dbReference>
<evidence type="ECO:0000256" key="12">
    <source>
        <dbReference type="SAM" id="Coils"/>
    </source>
</evidence>
<dbReference type="GO" id="GO:0016787">
    <property type="term" value="F:hydrolase activity"/>
    <property type="evidence" value="ECO:0007669"/>
    <property type="project" value="UniProtKB-KW"/>
</dbReference>
<proteinExistence type="predicted"/>
<dbReference type="InterPro" id="IPR027417">
    <property type="entry name" value="P-loop_NTPase"/>
</dbReference>
<evidence type="ECO:0000313" key="16">
    <source>
        <dbReference type="EMBL" id="MDE44904.1"/>
    </source>
</evidence>
<evidence type="ECO:0000256" key="8">
    <source>
        <dbReference type="ARBA" id="ARBA00022840"/>
    </source>
</evidence>
<dbReference type="PROSITE" id="PS51194">
    <property type="entry name" value="HELICASE_CTER"/>
    <property type="match status" value="1"/>
</dbReference>
<dbReference type="InterPro" id="IPR014001">
    <property type="entry name" value="Helicase_ATP-bd"/>
</dbReference>
<feature type="domain" description="DEAD-box RNA helicase Q" evidence="15">
    <location>
        <begin position="107"/>
        <end position="135"/>
    </location>
</feature>
<evidence type="ECO:0000256" key="6">
    <source>
        <dbReference type="ARBA" id="ARBA00022806"/>
    </source>
</evidence>
<gene>
    <name evidence="16" type="primary">DDX41</name>
    <name evidence="16" type="ORF">g.14402</name>
</gene>
<evidence type="ECO:0000256" key="11">
    <source>
        <dbReference type="PROSITE-ProRule" id="PRU00552"/>
    </source>
</evidence>
<comment type="catalytic activity">
    <reaction evidence="10">
        <text>ATP + H2O = ADP + phosphate + H(+)</text>
        <dbReference type="Rhea" id="RHEA:13065"/>
        <dbReference type="ChEBI" id="CHEBI:15377"/>
        <dbReference type="ChEBI" id="CHEBI:15378"/>
        <dbReference type="ChEBI" id="CHEBI:30616"/>
        <dbReference type="ChEBI" id="CHEBI:43474"/>
        <dbReference type="ChEBI" id="CHEBI:456216"/>
        <dbReference type="EC" id="3.6.4.13"/>
    </reaction>
</comment>
<keyword evidence="7" id="KW-0862">Zinc</keyword>
<feature type="coiled-coil region" evidence="12">
    <location>
        <begin position="10"/>
        <end position="52"/>
    </location>
</feature>
<evidence type="ECO:0000256" key="10">
    <source>
        <dbReference type="ARBA" id="ARBA00047984"/>
    </source>
</evidence>
<keyword evidence="8" id="KW-0067">ATP-binding</keyword>
<evidence type="ECO:0000259" key="15">
    <source>
        <dbReference type="PROSITE" id="PS51195"/>
    </source>
</evidence>
<keyword evidence="6 16" id="KW-0347">Helicase</keyword>
<sequence>MDESIPIDRNTSLLDQHARLKKEAEKLRESERERLRREEKKILENAQAAQALMAASELAKGVRYDKPLRSGWRPARHVRHRKESESDEIRKRNDVVVEGDRIPPPCLTFEEMKLPPVIINELKRRGISSPNPFQMQALPVLFSGRDMIGIASTGSGKTLVFELPLLMFCLEQQVSLPFVDNEGPYGLILCPSRDLAEQTYKDFCGLRDAIEDGLGIRLNVGLCIGGVASISMLGGCHIIVATTGRLLDNLKRHLFNLDICRYLCLDEADRMLDKFEEDLRKVFTYFKNQRQTVFFSATMPRKIQNFAMSAMVQPVTVNVSGRAGAANKRIQQDVEYVKQDAKLVHLLTAIDKTGPPVIIFARRPQDVDLIHEHLLLKGLSVSAIHGQKHQDDRSQAVDNFRSKKTDILVATDVASKGLDFQGIKHVINFDMPAAIEDYTHRIGRTGRRGERGLATTFINKQDDESTLLDLKALLLEAGQKVPRILSLLQSETERLLDLNDDEKGCAFCGGLGHRIGKCPQLEADQAKQTQDIKNKDILSAGGADW</sequence>
<dbReference type="GO" id="GO:0003723">
    <property type="term" value="F:RNA binding"/>
    <property type="evidence" value="ECO:0007669"/>
    <property type="project" value="UniProtKB-KW"/>
</dbReference>
<keyword evidence="9" id="KW-0694">RNA-binding</keyword>
<dbReference type="AlphaFoldDB" id="A0A6G1S335"/>
<name>A0A6G1S335_9ACAR</name>
<feature type="domain" description="Helicase C-terminal" evidence="14">
    <location>
        <begin position="342"/>
        <end position="489"/>
    </location>
</feature>
<keyword evidence="3" id="KW-0547">Nucleotide-binding</keyword>
<dbReference type="Pfam" id="PF00270">
    <property type="entry name" value="DEAD"/>
    <property type="match status" value="1"/>
</dbReference>
<dbReference type="InterPro" id="IPR014014">
    <property type="entry name" value="RNA_helicase_DEAD_Q_motif"/>
</dbReference>
<evidence type="ECO:0000256" key="2">
    <source>
        <dbReference type="ARBA" id="ARBA00022723"/>
    </source>
</evidence>
<keyword evidence="12" id="KW-0175">Coiled coil</keyword>
<keyword evidence="2" id="KW-0479">Metal-binding</keyword>
<protein>
    <recommendedName>
        <fullName evidence="1">RNA helicase</fullName>
        <ecNumber evidence="1">3.6.4.13</ecNumber>
    </recommendedName>
</protein>
<evidence type="ECO:0000256" key="3">
    <source>
        <dbReference type="ARBA" id="ARBA00022741"/>
    </source>
</evidence>